<dbReference type="PANTHER" id="PTHR12993">
    <property type="entry name" value="N-ACETYLGLUCOSAMINYL-PHOSPHATIDYLINOSITOL DE-N-ACETYLASE-RELATED"/>
    <property type="match status" value="1"/>
</dbReference>
<comment type="caution">
    <text evidence="1">The sequence shown here is derived from an EMBL/GenBank/DDBJ whole genome shotgun (WGS) entry which is preliminary data.</text>
</comment>
<dbReference type="Gene3D" id="3.40.50.10320">
    <property type="entry name" value="LmbE-like"/>
    <property type="match status" value="1"/>
</dbReference>
<evidence type="ECO:0000313" key="2">
    <source>
        <dbReference type="Proteomes" id="UP000468766"/>
    </source>
</evidence>
<dbReference type="Pfam" id="PF02585">
    <property type="entry name" value="PIG-L"/>
    <property type="match status" value="1"/>
</dbReference>
<dbReference type="PANTHER" id="PTHR12993:SF30">
    <property type="entry name" value="N-ACETYL-ALPHA-D-GLUCOSAMINYL L-MALATE DEACETYLASE 1"/>
    <property type="match status" value="1"/>
</dbReference>
<dbReference type="AlphaFoldDB" id="A0A6I0F458"/>
<gene>
    <name evidence="1" type="primary">bshB1</name>
    <name evidence="1" type="ORF">F9B85_02370</name>
</gene>
<dbReference type="GO" id="GO:0071793">
    <property type="term" value="P:bacillithiol biosynthetic process"/>
    <property type="evidence" value="ECO:0007669"/>
    <property type="project" value="InterPro"/>
</dbReference>
<proteinExistence type="predicted"/>
<evidence type="ECO:0000313" key="1">
    <source>
        <dbReference type="EMBL" id="KAB2954540.1"/>
    </source>
</evidence>
<reference evidence="1 2" key="1">
    <citation type="submission" date="2019-10" db="EMBL/GenBank/DDBJ databases">
        <title>Whole-genome sequence of the extremophile Heliorestis acidaminivorans DSM 24790.</title>
        <authorList>
            <person name="Kyndt J.A."/>
            <person name="Meyer T.E."/>
        </authorList>
    </citation>
    <scope>NUCLEOTIDE SEQUENCE [LARGE SCALE GENOMIC DNA]</scope>
    <source>
        <strain evidence="1 2">DSM 24790</strain>
    </source>
</reference>
<keyword evidence="2" id="KW-1185">Reference proteome</keyword>
<organism evidence="1 2">
    <name type="scientific">Heliorestis acidaminivorans</name>
    <dbReference type="NCBI Taxonomy" id="553427"/>
    <lineage>
        <taxon>Bacteria</taxon>
        <taxon>Bacillati</taxon>
        <taxon>Bacillota</taxon>
        <taxon>Clostridia</taxon>
        <taxon>Eubacteriales</taxon>
        <taxon>Heliobacteriaceae</taxon>
        <taxon>Heliorestis</taxon>
    </lineage>
</organism>
<dbReference type="InterPro" id="IPR024078">
    <property type="entry name" value="LmbE-like_dom_sf"/>
</dbReference>
<name>A0A6I0F458_9FIRM</name>
<dbReference type="Proteomes" id="UP000468766">
    <property type="component" value="Unassembled WGS sequence"/>
</dbReference>
<dbReference type="NCBIfam" id="TIGR04001">
    <property type="entry name" value="thiol_BshB1"/>
    <property type="match status" value="1"/>
</dbReference>
<accession>A0A6I0F458</accession>
<protein>
    <submittedName>
        <fullName evidence="1">Bacillithiol biosynthesis deacetylase BshB1</fullName>
    </submittedName>
</protein>
<dbReference type="OrthoDB" id="9815144at2"/>
<dbReference type="InterPro" id="IPR023842">
    <property type="entry name" value="Bacillithiol_biosynth_BshB1"/>
</dbReference>
<dbReference type="EMBL" id="WBXO01000001">
    <property type="protein sequence ID" value="KAB2954540.1"/>
    <property type="molecule type" value="Genomic_DNA"/>
</dbReference>
<sequence>MNTKGENSMVVYNQTSSIEALSRASNSCHILAFGAHPDDIELSVGGIIALASQQGYGVVIVDLTRGEMATKGTAEIREEEAKLAADLLGVRERRNCSWPDGSLSNPLFWSERIEELVMLMRRYRPQIVLAPGGRDRHPDHEGASELVRQALFYAGIEKYVGPCDEKEELGEPWRPRQLYHYRLNASLLDGPQPLLVDVSSVYELKKKAIVAYASQFGQLWEEECQRLGIPHLLHWLVGRDKYLGGLANVAYAEPLYGEKPFVLKDLSALWE</sequence>
<dbReference type="InterPro" id="IPR003737">
    <property type="entry name" value="GlcNAc_PI_deacetylase-related"/>
</dbReference>
<dbReference type="GO" id="GO:0016811">
    <property type="term" value="F:hydrolase activity, acting on carbon-nitrogen (but not peptide) bonds, in linear amides"/>
    <property type="evidence" value="ECO:0007669"/>
    <property type="project" value="TreeGrafter"/>
</dbReference>
<dbReference type="SUPFAM" id="SSF102588">
    <property type="entry name" value="LmbE-like"/>
    <property type="match status" value="1"/>
</dbReference>
<dbReference type="GO" id="GO:0019213">
    <property type="term" value="F:deacetylase activity"/>
    <property type="evidence" value="ECO:0007669"/>
    <property type="project" value="InterPro"/>
</dbReference>